<dbReference type="Proteomes" id="UP000199004">
    <property type="component" value="Unassembled WGS sequence"/>
</dbReference>
<accession>A0A1H0AQL6</accession>
<organism evidence="1 2">
    <name type="scientific">Nocardioides szechwanensis</name>
    <dbReference type="NCBI Taxonomy" id="1005944"/>
    <lineage>
        <taxon>Bacteria</taxon>
        <taxon>Bacillati</taxon>
        <taxon>Actinomycetota</taxon>
        <taxon>Actinomycetes</taxon>
        <taxon>Propionibacteriales</taxon>
        <taxon>Nocardioidaceae</taxon>
        <taxon>Nocardioides</taxon>
    </lineage>
</organism>
<protein>
    <recommendedName>
        <fullName evidence="3">Camelysin metallo-endopeptidase</fullName>
    </recommendedName>
</protein>
<dbReference type="OrthoDB" id="3787459at2"/>
<proteinExistence type="predicted"/>
<dbReference type="EMBL" id="FNIC01000002">
    <property type="protein sequence ID" value="SDN35393.1"/>
    <property type="molecule type" value="Genomic_DNA"/>
</dbReference>
<dbReference type="STRING" id="1005944.SAMN05192576_2101"/>
<keyword evidence="2" id="KW-1185">Reference proteome</keyword>
<gene>
    <name evidence="1" type="ORF">SAMN05192576_2101</name>
</gene>
<evidence type="ECO:0000313" key="1">
    <source>
        <dbReference type="EMBL" id="SDN35393.1"/>
    </source>
</evidence>
<evidence type="ECO:0008006" key="3">
    <source>
        <dbReference type="Google" id="ProtNLM"/>
    </source>
</evidence>
<name>A0A1H0AQL6_9ACTN</name>
<evidence type="ECO:0000313" key="2">
    <source>
        <dbReference type="Proteomes" id="UP000199004"/>
    </source>
</evidence>
<dbReference type="AlphaFoldDB" id="A0A1H0AQL6"/>
<reference evidence="1 2" key="1">
    <citation type="submission" date="2016-10" db="EMBL/GenBank/DDBJ databases">
        <authorList>
            <person name="de Groot N.N."/>
        </authorList>
    </citation>
    <scope>NUCLEOTIDE SEQUENCE [LARGE SCALE GENOMIC DNA]</scope>
    <source>
        <strain evidence="1 2">CGMCC 1.11147</strain>
    </source>
</reference>
<sequence>MKFTISRKLVVSVVSVLVVAAIAALSGISWSQASESPSGVQLVADGHLATLTVTDIQPGDEASRLVTIHNSADRPARIDFTEQGEATGYRDGQLQLSVDAGGRQVYAGQFGAMADLTQDMGQIGAGESVTFRFTVSLPDEVTYLGPGRETATASYAWVLVPV</sequence>
<dbReference type="RefSeq" id="WP_091024401.1">
    <property type="nucleotide sequence ID" value="NZ_BKAE01000011.1"/>
</dbReference>